<dbReference type="GO" id="GO:0005783">
    <property type="term" value="C:endoplasmic reticulum"/>
    <property type="evidence" value="ECO:0007669"/>
    <property type="project" value="TreeGrafter"/>
</dbReference>
<protein>
    <recommendedName>
        <fullName evidence="6">AMP-dependent synthetase/ligase domain-containing protein</fullName>
    </recommendedName>
</protein>
<evidence type="ECO:0000259" key="6">
    <source>
        <dbReference type="Pfam" id="PF00501"/>
    </source>
</evidence>
<dbReference type="OrthoDB" id="1700726at2759"/>
<evidence type="ECO:0000313" key="8">
    <source>
        <dbReference type="Proteomes" id="UP000016933"/>
    </source>
</evidence>
<evidence type="ECO:0000313" key="7">
    <source>
        <dbReference type="EMBL" id="EME41516.1"/>
    </source>
</evidence>
<evidence type="ECO:0000256" key="3">
    <source>
        <dbReference type="ARBA" id="ARBA00022741"/>
    </source>
</evidence>
<dbReference type="Proteomes" id="UP000016933">
    <property type="component" value="Unassembled WGS sequence"/>
</dbReference>
<dbReference type="InterPro" id="IPR042099">
    <property type="entry name" value="ANL_N_sf"/>
</dbReference>
<proteinExistence type="inferred from homology"/>
<evidence type="ECO:0000256" key="5">
    <source>
        <dbReference type="SAM" id="Coils"/>
    </source>
</evidence>
<sequence length="679" mass="74358">MTTMPSGLVNCAPLTTEVPGSENRKGETIPRRNSKYLSSLRSTPEIGVNTAYDILRRSGHKYGHARAIGKRRFIRSHEEANWTYYELSAYEYSSFNDFERVALNAGKAFRSLGLQPRRDRVHMFGATHPNWLATAHGAMSQSLTLVTSYDSLAAESLAHVIQETRPTAMFVDRNLLAKVLSTLAKAQGVQYIIYNDDESLLTSRDDAEDIQEDIENLKQSHPQLKAVYTWGQFMKIGQTNGYIEPTPPAPDDLACIMYTSGSTAMPKGVLISHKNLIAAITGLDSILGAHIGPNDGLLAYLPLAHMLEFAFESACLYWGATLGYGSAKTMFDRSMRNCSGDIIEFQPTVLVGVPAVWEAVKKGILSKINNLDAGLQDSFGQLIHPGGVPGMMMNGVDDPLLQGVRASMGGQLRLCITGGGPIARGTQRFISESIAPLISGYGLTETAAMGALMDPAHWTDAALGEIPASVEVKLVDYEQYSTSTVPPQGEIWMRGDSITSGYLNNEAENQAAFTRDGWFRSGDIGEFDNLGQLRIIDRKKNLVKALNGEYIALERLESIYRSCGVVLNICVSMTSEESRPMAVVLPDEAALRLLAERCIIAVEGCEKRELYCKPEIANLVLCEIRAAGKKEGLASFEMVDRIVLAEEDWTTQSGLVTSVGKLNRRGIQERYGFDLGKAV</sequence>
<feature type="domain" description="AMP-dependent synthetase/ligase" evidence="6">
    <location>
        <begin position="88"/>
        <end position="503"/>
    </location>
</feature>
<keyword evidence="3" id="KW-0547">Nucleotide-binding</keyword>
<dbReference type="EMBL" id="KB446542">
    <property type="protein sequence ID" value="EME41516.1"/>
    <property type="molecule type" value="Genomic_DNA"/>
</dbReference>
<dbReference type="PANTHER" id="PTHR43272">
    <property type="entry name" value="LONG-CHAIN-FATTY-ACID--COA LIGASE"/>
    <property type="match status" value="1"/>
</dbReference>
<name>N1PJK4_DOTSN</name>
<reference evidence="7 8" key="2">
    <citation type="journal article" date="2012" name="PLoS Pathog.">
        <title>Diverse lifestyles and strategies of plant pathogenesis encoded in the genomes of eighteen Dothideomycetes fungi.</title>
        <authorList>
            <person name="Ohm R.A."/>
            <person name="Feau N."/>
            <person name="Henrissat B."/>
            <person name="Schoch C.L."/>
            <person name="Horwitz B.A."/>
            <person name="Barry K.W."/>
            <person name="Condon B.J."/>
            <person name="Copeland A.C."/>
            <person name="Dhillon B."/>
            <person name="Glaser F."/>
            <person name="Hesse C.N."/>
            <person name="Kosti I."/>
            <person name="LaButti K."/>
            <person name="Lindquist E.A."/>
            <person name="Lucas S."/>
            <person name="Salamov A.A."/>
            <person name="Bradshaw R.E."/>
            <person name="Ciuffetti L."/>
            <person name="Hamelin R.C."/>
            <person name="Kema G.H.J."/>
            <person name="Lawrence C."/>
            <person name="Scott J.A."/>
            <person name="Spatafora J.W."/>
            <person name="Turgeon B.G."/>
            <person name="de Wit P.J.G.M."/>
            <person name="Zhong S."/>
            <person name="Goodwin S.B."/>
            <person name="Grigoriev I.V."/>
        </authorList>
    </citation>
    <scope>NUCLEOTIDE SEQUENCE [LARGE SCALE GENOMIC DNA]</scope>
    <source>
        <strain evidence="8">NZE10 / CBS 128990</strain>
    </source>
</reference>
<organism evidence="7 8">
    <name type="scientific">Dothistroma septosporum (strain NZE10 / CBS 128990)</name>
    <name type="common">Red band needle blight fungus</name>
    <name type="synonym">Mycosphaerella pini</name>
    <dbReference type="NCBI Taxonomy" id="675120"/>
    <lineage>
        <taxon>Eukaryota</taxon>
        <taxon>Fungi</taxon>
        <taxon>Dikarya</taxon>
        <taxon>Ascomycota</taxon>
        <taxon>Pezizomycotina</taxon>
        <taxon>Dothideomycetes</taxon>
        <taxon>Dothideomycetidae</taxon>
        <taxon>Mycosphaerellales</taxon>
        <taxon>Mycosphaerellaceae</taxon>
        <taxon>Dothistroma</taxon>
    </lineage>
</organism>
<reference evidence="8" key="1">
    <citation type="journal article" date="2012" name="PLoS Genet.">
        <title>The genomes of the fungal plant pathogens Cladosporium fulvum and Dothistroma septosporum reveal adaptation to different hosts and lifestyles but also signatures of common ancestry.</title>
        <authorList>
            <person name="de Wit P.J.G.M."/>
            <person name="van der Burgt A."/>
            <person name="Oekmen B."/>
            <person name="Stergiopoulos I."/>
            <person name="Abd-Elsalam K.A."/>
            <person name="Aerts A.L."/>
            <person name="Bahkali A.H."/>
            <person name="Beenen H.G."/>
            <person name="Chettri P."/>
            <person name="Cox M.P."/>
            <person name="Datema E."/>
            <person name="de Vries R.P."/>
            <person name="Dhillon B."/>
            <person name="Ganley A.R."/>
            <person name="Griffiths S.A."/>
            <person name="Guo Y."/>
            <person name="Hamelin R.C."/>
            <person name="Henrissat B."/>
            <person name="Kabir M.S."/>
            <person name="Jashni M.K."/>
            <person name="Kema G."/>
            <person name="Klaubauf S."/>
            <person name="Lapidus A."/>
            <person name="Levasseur A."/>
            <person name="Lindquist E."/>
            <person name="Mehrabi R."/>
            <person name="Ohm R.A."/>
            <person name="Owen T.J."/>
            <person name="Salamov A."/>
            <person name="Schwelm A."/>
            <person name="Schijlen E."/>
            <person name="Sun H."/>
            <person name="van den Burg H.A."/>
            <person name="van Ham R.C.H.J."/>
            <person name="Zhang S."/>
            <person name="Goodwin S.B."/>
            <person name="Grigoriev I.V."/>
            <person name="Collemare J."/>
            <person name="Bradshaw R.E."/>
        </authorList>
    </citation>
    <scope>NUCLEOTIDE SEQUENCE [LARGE SCALE GENOMIC DNA]</scope>
    <source>
        <strain evidence="8">NZE10 / CBS 128990</strain>
    </source>
</reference>
<evidence type="ECO:0000256" key="4">
    <source>
        <dbReference type="ARBA" id="ARBA00022840"/>
    </source>
</evidence>
<dbReference type="STRING" id="675120.N1PJK4"/>
<dbReference type="GO" id="GO:0005886">
    <property type="term" value="C:plasma membrane"/>
    <property type="evidence" value="ECO:0007669"/>
    <property type="project" value="TreeGrafter"/>
</dbReference>
<keyword evidence="5" id="KW-0175">Coiled coil</keyword>
<dbReference type="Gene3D" id="3.40.50.12780">
    <property type="entry name" value="N-terminal domain of ligase-like"/>
    <property type="match status" value="1"/>
</dbReference>
<dbReference type="SUPFAM" id="SSF56801">
    <property type="entry name" value="Acetyl-CoA synthetase-like"/>
    <property type="match status" value="1"/>
</dbReference>
<dbReference type="InterPro" id="IPR000873">
    <property type="entry name" value="AMP-dep_synth/lig_dom"/>
</dbReference>
<evidence type="ECO:0000256" key="1">
    <source>
        <dbReference type="ARBA" id="ARBA00006432"/>
    </source>
</evidence>
<dbReference type="PANTHER" id="PTHR43272:SF83">
    <property type="entry name" value="ACYL-COA SYNTHETASE LONG-CHAIN, ISOFORM J"/>
    <property type="match status" value="1"/>
</dbReference>
<feature type="coiled-coil region" evidence="5">
    <location>
        <begin position="200"/>
        <end position="227"/>
    </location>
</feature>
<dbReference type="Pfam" id="PF00501">
    <property type="entry name" value="AMP-binding"/>
    <property type="match status" value="1"/>
</dbReference>
<keyword evidence="4" id="KW-0067">ATP-binding</keyword>
<dbReference type="eggNOG" id="KOG1180">
    <property type="taxonomic scope" value="Eukaryota"/>
</dbReference>
<dbReference type="GO" id="GO:0005524">
    <property type="term" value="F:ATP binding"/>
    <property type="evidence" value="ECO:0007669"/>
    <property type="project" value="UniProtKB-KW"/>
</dbReference>
<comment type="similarity">
    <text evidence="1">Belongs to the ATP-dependent AMP-binding enzyme family.</text>
</comment>
<keyword evidence="2" id="KW-0436">Ligase</keyword>
<keyword evidence="8" id="KW-1185">Reference proteome</keyword>
<accession>N1PJK4</accession>
<evidence type="ECO:0000256" key="2">
    <source>
        <dbReference type="ARBA" id="ARBA00022598"/>
    </source>
</evidence>
<dbReference type="OMA" id="WEWLASI"/>
<dbReference type="GO" id="GO:0004467">
    <property type="term" value="F:long-chain fatty acid-CoA ligase activity"/>
    <property type="evidence" value="ECO:0007669"/>
    <property type="project" value="TreeGrafter"/>
</dbReference>
<dbReference type="GO" id="GO:0005811">
    <property type="term" value="C:lipid droplet"/>
    <property type="evidence" value="ECO:0007669"/>
    <property type="project" value="TreeGrafter"/>
</dbReference>
<dbReference type="HOGENOM" id="CLU_000022_45_2_1"/>
<gene>
    <name evidence="7" type="ORF">DOTSEDRAFT_64818</name>
</gene>
<dbReference type="AlphaFoldDB" id="N1PJK4"/>
<dbReference type="GO" id="GO:0035336">
    <property type="term" value="P:long-chain fatty-acyl-CoA metabolic process"/>
    <property type="evidence" value="ECO:0007669"/>
    <property type="project" value="TreeGrafter"/>
</dbReference>